<keyword evidence="1" id="KW-0805">Transcription regulation</keyword>
<dbReference type="Pfam" id="PF00392">
    <property type="entry name" value="GntR"/>
    <property type="match status" value="1"/>
</dbReference>
<dbReference type="InterPro" id="IPR000524">
    <property type="entry name" value="Tscrpt_reg_HTH_GntR"/>
</dbReference>
<evidence type="ECO:0000313" key="6">
    <source>
        <dbReference type="Proteomes" id="UP001170379"/>
    </source>
</evidence>
<sequence>MWFISKVKNQGGAAVEFNDREPIYRQIANDLRRQIVAGVLAEGDRIMSTNEYAAAYRINPATAAKAFAELVADGLVERRRGIGMFVAPGARAQLQSEGREHYLADTLKPAVEAGVALGLSEDEILRHIKAILAAAQRKEAK</sequence>
<accession>A0ABT7CAE7</accession>
<keyword evidence="3" id="KW-0804">Transcription</keyword>
<protein>
    <submittedName>
        <fullName evidence="5">GntR family transcriptional regulator</fullName>
    </submittedName>
</protein>
<proteinExistence type="predicted"/>
<evidence type="ECO:0000259" key="4">
    <source>
        <dbReference type="PROSITE" id="PS50949"/>
    </source>
</evidence>
<comment type="caution">
    <text evidence="5">The sequence shown here is derived from an EMBL/GenBank/DDBJ whole genome shotgun (WGS) entry which is preliminary data.</text>
</comment>
<dbReference type="PROSITE" id="PS50949">
    <property type="entry name" value="HTH_GNTR"/>
    <property type="match status" value="1"/>
</dbReference>
<reference evidence="5" key="2">
    <citation type="journal article" date="2022" name="Sci. Rep.">
        <title>In silico prediction of the enzymes involved in the degradation of the herbicide molinate by Gulosibacter molinativorax ON4T.</title>
        <authorList>
            <person name="Lopes A.R."/>
            <person name="Bunin E."/>
            <person name="Viana A.T."/>
            <person name="Froufe H."/>
            <person name="Munoz-Merida A."/>
            <person name="Pinho D."/>
            <person name="Figueiredo J."/>
            <person name="Barroso C."/>
            <person name="Vaz-Moreira I."/>
            <person name="Bellanger X."/>
            <person name="Egas C."/>
            <person name="Nunes O.C."/>
        </authorList>
    </citation>
    <scope>NUCLEOTIDE SEQUENCE</scope>
    <source>
        <strain evidence="5">ON4</strain>
    </source>
</reference>
<dbReference type="CDD" id="cd07377">
    <property type="entry name" value="WHTH_GntR"/>
    <property type="match status" value="1"/>
</dbReference>
<feature type="domain" description="HTH gntR-type" evidence="4">
    <location>
        <begin position="21"/>
        <end position="89"/>
    </location>
</feature>
<reference evidence="5" key="1">
    <citation type="submission" date="2018-03" db="EMBL/GenBank/DDBJ databases">
        <authorList>
            <person name="Nunes O.C."/>
            <person name="Lopes A.R."/>
            <person name="Froufe H."/>
            <person name="Munoz-Merida A."/>
            <person name="Barroso C."/>
            <person name="Egas C."/>
        </authorList>
    </citation>
    <scope>NUCLEOTIDE SEQUENCE</scope>
    <source>
        <strain evidence="5">ON4</strain>
    </source>
</reference>
<dbReference type="Gene3D" id="1.10.10.10">
    <property type="entry name" value="Winged helix-like DNA-binding domain superfamily/Winged helix DNA-binding domain"/>
    <property type="match status" value="1"/>
</dbReference>
<dbReference type="PANTHER" id="PTHR38445">
    <property type="entry name" value="HTH-TYPE TRANSCRIPTIONAL REPRESSOR YTRA"/>
    <property type="match status" value="1"/>
</dbReference>
<evidence type="ECO:0000256" key="3">
    <source>
        <dbReference type="ARBA" id="ARBA00023163"/>
    </source>
</evidence>
<organism evidence="5 6">
    <name type="scientific">Gulosibacter molinativorax</name>
    <dbReference type="NCBI Taxonomy" id="256821"/>
    <lineage>
        <taxon>Bacteria</taxon>
        <taxon>Bacillati</taxon>
        <taxon>Actinomycetota</taxon>
        <taxon>Actinomycetes</taxon>
        <taxon>Micrococcales</taxon>
        <taxon>Microbacteriaceae</taxon>
        <taxon>Gulosibacter</taxon>
    </lineage>
</organism>
<evidence type="ECO:0000256" key="2">
    <source>
        <dbReference type="ARBA" id="ARBA00023125"/>
    </source>
</evidence>
<dbReference type="SUPFAM" id="SSF46785">
    <property type="entry name" value="Winged helix' DNA-binding domain"/>
    <property type="match status" value="1"/>
</dbReference>
<dbReference type="SMART" id="SM00345">
    <property type="entry name" value="HTH_GNTR"/>
    <property type="match status" value="1"/>
</dbReference>
<dbReference type="InterPro" id="IPR036390">
    <property type="entry name" value="WH_DNA-bd_sf"/>
</dbReference>
<evidence type="ECO:0000256" key="1">
    <source>
        <dbReference type="ARBA" id="ARBA00023015"/>
    </source>
</evidence>
<dbReference type="EMBL" id="PXVD01000021">
    <property type="protein sequence ID" value="MDJ1372186.1"/>
    <property type="molecule type" value="Genomic_DNA"/>
</dbReference>
<dbReference type="Proteomes" id="UP001170379">
    <property type="component" value="Unassembled WGS sequence"/>
</dbReference>
<keyword evidence="6" id="KW-1185">Reference proteome</keyword>
<evidence type="ECO:0000313" key="5">
    <source>
        <dbReference type="EMBL" id="MDJ1372186.1"/>
    </source>
</evidence>
<keyword evidence="2" id="KW-0238">DNA-binding</keyword>
<dbReference type="PANTHER" id="PTHR38445:SF10">
    <property type="entry name" value="GNTR-FAMILY TRANSCRIPTIONAL REGULATOR"/>
    <property type="match status" value="1"/>
</dbReference>
<name>A0ABT7CAE7_9MICO</name>
<gene>
    <name evidence="5" type="ORF">C7K25_12530</name>
</gene>
<dbReference type="InterPro" id="IPR036388">
    <property type="entry name" value="WH-like_DNA-bd_sf"/>
</dbReference>